<feature type="transmembrane region" description="Helical" evidence="8">
    <location>
        <begin position="183"/>
        <end position="206"/>
    </location>
</feature>
<dbReference type="PANTHER" id="PTHR32196">
    <property type="entry name" value="ABC TRANSPORTER PERMEASE PROTEIN YPHD-RELATED-RELATED"/>
    <property type="match status" value="1"/>
</dbReference>
<proteinExistence type="predicted"/>
<dbReference type="GO" id="GO:0022857">
    <property type="term" value="F:transmembrane transporter activity"/>
    <property type="evidence" value="ECO:0007669"/>
    <property type="project" value="InterPro"/>
</dbReference>
<dbReference type="PANTHER" id="PTHR32196:SF21">
    <property type="entry name" value="ABC TRANSPORTER PERMEASE PROTEIN YPHD-RELATED"/>
    <property type="match status" value="1"/>
</dbReference>
<protein>
    <submittedName>
        <fullName evidence="9">ABC transporter permease</fullName>
    </submittedName>
</protein>
<dbReference type="GO" id="GO:0005886">
    <property type="term" value="C:plasma membrane"/>
    <property type="evidence" value="ECO:0007669"/>
    <property type="project" value="UniProtKB-SubCell"/>
</dbReference>
<organism evidence="9 10">
    <name type="scientific">Lichenicoccus roseus</name>
    <dbReference type="NCBI Taxonomy" id="2683649"/>
    <lineage>
        <taxon>Bacteria</taxon>
        <taxon>Pseudomonadati</taxon>
        <taxon>Pseudomonadota</taxon>
        <taxon>Alphaproteobacteria</taxon>
        <taxon>Acetobacterales</taxon>
        <taxon>Acetobacteraceae</taxon>
        <taxon>Lichenicoccus</taxon>
    </lineage>
</organism>
<evidence type="ECO:0000256" key="4">
    <source>
        <dbReference type="ARBA" id="ARBA00022519"/>
    </source>
</evidence>
<comment type="caution">
    <text evidence="9">The sequence shown here is derived from an EMBL/GenBank/DDBJ whole genome shotgun (WGS) entry which is preliminary data.</text>
</comment>
<evidence type="ECO:0000313" key="9">
    <source>
        <dbReference type="EMBL" id="TLU73049.1"/>
    </source>
</evidence>
<keyword evidence="3" id="KW-1003">Cell membrane</keyword>
<feature type="transmembrane region" description="Helical" evidence="8">
    <location>
        <begin position="276"/>
        <end position="304"/>
    </location>
</feature>
<evidence type="ECO:0000313" key="10">
    <source>
        <dbReference type="Proteomes" id="UP000305654"/>
    </source>
</evidence>
<gene>
    <name evidence="9" type="ORF">FE263_06315</name>
</gene>
<dbReference type="InterPro" id="IPR001851">
    <property type="entry name" value="ABC_transp_permease"/>
</dbReference>
<feature type="transmembrane region" description="Helical" evidence="8">
    <location>
        <begin position="115"/>
        <end position="135"/>
    </location>
</feature>
<dbReference type="EMBL" id="VCDI01000002">
    <property type="protein sequence ID" value="TLU73049.1"/>
    <property type="molecule type" value="Genomic_DNA"/>
</dbReference>
<evidence type="ECO:0000256" key="7">
    <source>
        <dbReference type="ARBA" id="ARBA00023136"/>
    </source>
</evidence>
<reference evidence="9 10" key="1">
    <citation type="submission" date="2019-05" db="EMBL/GenBank/DDBJ databases">
        <authorList>
            <person name="Pankratov T."/>
            <person name="Grouzdev D."/>
        </authorList>
    </citation>
    <scope>NUCLEOTIDE SEQUENCE [LARGE SCALE GENOMIC DNA]</scope>
    <source>
        <strain evidence="9 10">KEBCLARHB70R</strain>
    </source>
</reference>
<keyword evidence="4" id="KW-0997">Cell inner membrane</keyword>
<keyword evidence="7 8" id="KW-0472">Membrane</keyword>
<name>A0A5R9J7U9_9PROT</name>
<feature type="transmembrane region" description="Helical" evidence="8">
    <location>
        <begin position="141"/>
        <end position="162"/>
    </location>
</feature>
<evidence type="ECO:0000256" key="1">
    <source>
        <dbReference type="ARBA" id="ARBA00004651"/>
    </source>
</evidence>
<evidence type="ECO:0000256" key="5">
    <source>
        <dbReference type="ARBA" id="ARBA00022692"/>
    </source>
</evidence>
<evidence type="ECO:0000256" key="6">
    <source>
        <dbReference type="ARBA" id="ARBA00022989"/>
    </source>
</evidence>
<keyword evidence="6 8" id="KW-1133">Transmembrane helix</keyword>
<keyword evidence="5 8" id="KW-0812">Transmembrane</keyword>
<sequence>MGPDEVLGVGEATSTVATPRTGVGTRLLRQLALNPVAGSLFTLLLFCAIFSATTHTFLTPNNLSLIVQQSVIVGALAVGETLVILSAGIDLANGAICVLGTIVAGKLVDAGYPALPCLLAAVALCTAVGAVAGLLVSRLRLPPFIVTLGLLGIVTAATRLISQGGAFPVMDDLLAWSGNSLRIGSAPITYGTIILAGLYLLVWYMLTQTAWGTQVYALGNNPEAARLVGIPVRRRLLSIYSLAALIYGVAAWLALGRIPNADPNALQTANLDSITAVVIGGTSLFGGRGSLFGTLIGTLIVGVLRNGLTLEGIDPLWQDLVTGILVIAAVALDQLTRRRRT</sequence>
<feature type="transmembrane region" description="Helical" evidence="8">
    <location>
        <begin position="36"/>
        <end position="58"/>
    </location>
</feature>
<evidence type="ECO:0000256" key="3">
    <source>
        <dbReference type="ARBA" id="ARBA00022475"/>
    </source>
</evidence>
<comment type="subcellular location">
    <subcellularLocation>
        <location evidence="1">Cell membrane</location>
        <topology evidence="1">Multi-pass membrane protein</topology>
    </subcellularLocation>
</comment>
<keyword evidence="2" id="KW-0813">Transport</keyword>
<dbReference type="Proteomes" id="UP000305654">
    <property type="component" value="Unassembled WGS sequence"/>
</dbReference>
<feature type="transmembrane region" description="Helical" evidence="8">
    <location>
        <begin position="237"/>
        <end position="255"/>
    </location>
</feature>
<dbReference type="OrthoDB" id="5503349at2"/>
<dbReference type="AlphaFoldDB" id="A0A5R9J7U9"/>
<evidence type="ECO:0000256" key="8">
    <source>
        <dbReference type="SAM" id="Phobius"/>
    </source>
</evidence>
<evidence type="ECO:0000256" key="2">
    <source>
        <dbReference type="ARBA" id="ARBA00022448"/>
    </source>
</evidence>
<accession>A0A5R9J7U9</accession>
<dbReference type="CDD" id="cd06579">
    <property type="entry name" value="TM_PBP1_transp_AraH_like"/>
    <property type="match status" value="1"/>
</dbReference>
<feature type="transmembrane region" description="Helical" evidence="8">
    <location>
        <begin position="65"/>
        <end position="85"/>
    </location>
</feature>
<keyword evidence="10" id="KW-1185">Reference proteome</keyword>
<dbReference type="Pfam" id="PF02653">
    <property type="entry name" value="BPD_transp_2"/>
    <property type="match status" value="1"/>
</dbReference>